<comment type="caution">
    <text evidence="1">The sequence shown here is derived from an EMBL/GenBank/DDBJ whole genome shotgun (WGS) entry which is preliminary data.</text>
</comment>
<dbReference type="Proteomes" id="UP001597314">
    <property type="component" value="Unassembled WGS sequence"/>
</dbReference>
<sequence length="114" mass="11705">MTATTTTTTTTPTAATGTASTFAAALATFRATEGAIEASRHAPDSVFDPLVEANNAAREALLREPAQSLAELATKLHALADLAQTVIVAPSADPTFAEIASVIRQDVARLLPTS</sequence>
<reference evidence="2" key="1">
    <citation type="journal article" date="2019" name="Int. J. Syst. Evol. Microbiol.">
        <title>The Global Catalogue of Microorganisms (GCM) 10K type strain sequencing project: providing services to taxonomists for standard genome sequencing and annotation.</title>
        <authorList>
            <consortium name="The Broad Institute Genomics Platform"/>
            <consortium name="The Broad Institute Genome Sequencing Center for Infectious Disease"/>
            <person name="Wu L."/>
            <person name="Ma J."/>
        </authorList>
    </citation>
    <scope>NUCLEOTIDE SEQUENCE [LARGE SCALE GENOMIC DNA]</scope>
    <source>
        <strain evidence="2">CGMCC 1.6774</strain>
    </source>
</reference>
<dbReference type="EMBL" id="JBHUIW010000044">
    <property type="protein sequence ID" value="MFD2184999.1"/>
    <property type="molecule type" value="Genomic_DNA"/>
</dbReference>
<evidence type="ECO:0000313" key="1">
    <source>
        <dbReference type="EMBL" id="MFD2184999.1"/>
    </source>
</evidence>
<keyword evidence="2" id="KW-1185">Reference proteome</keyword>
<accession>A0ABW5AT20</accession>
<organism evidence="1 2">
    <name type="scientific">Rhodoplanes azumiensis</name>
    <dbReference type="NCBI Taxonomy" id="1897628"/>
    <lineage>
        <taxon>Bacteria</taxon>
        <taxon>Pseudomonadati</taxon>
        <taxon>Pseudomonadota</taxon>
        <taxon>Alphaproteobacteria</taxon>
        <taxon>Hyphomicrobiales</taxon>
        <taxon>Nitrobacteraceae</taxon>
        <taxon>Rhodoplanes</taxon>
    </lineage>
</organism>
<evidence type="ECO:0000313" key="2">
    <source>
        <dbReference type="Proteomes" id="UP001597314"/>
    </source>
</evidence>
<name>A0ABW5AT20_9BRAD</name>
<gene>
    <name evidence="1" type="ORF">ACFSOX_22835</name>
</gene>
<protein>
    <submittedName>
        <fullName evidence="1">Uncharacterized protein</fullName>
    </submittedName>
</protein>
<dbReference type="RefSeq" id="WP_378480131.1">
    <property type="nucleotide sequence ID" value="NZ_JBHUIW010000044.1"/>
</dbReference>
<proteinExistence type="predicted"/>